<dbReference type="EMBL" id="AM920689">
    <property type="protein sequence ID" value="CAP51004.1"/>
    <property type="molecule type" value="Genomic_DNA"/>
</dbReference>
<sequence length="69" mass="7782">MRTCAHPAKPSAYRFGWICSNGRNRFSETWLTNAAAFPAGKRTQRDGLRCVEGSRIAALIPLTPITFRW</sequence>
<evidence type="ECO:0000313" key="1">
    <source>
        <dbReference type="EMBL" id="CAP51004.1"/>
    </source>
</evidence>
<organism evidence="1 2">
    <name type="scientific">Xanthomonas campestris pv. campestris (strain B100)</name>
    <dbReference type="NCBI Taxonomy" id="509169"/>
    <lineage>
        <taxon>Bacteria</taxon>
        <taxon>Pseudomonadati</taxon>
        <taxon>Pseudomonadota</taxon>
        <taxon>Gammaproteobacteria</taxon>
        <taxon>Lysobacterales</taxon>
        <taxon>Lysobacteraceae</taxon>
        <taxon>Xanthomonas</taxon>
    </lineage>
</organism>
<dbReference type="Proteomes" id="UP000001188">
    <property type="component" value="Chromosome"/>
</dbReference>
<protein>
    <submittedName>
        <fullName evidence="1">Uncharacterized protein</fullName>
    </submittedName>
</protein>
<dbReference type="KEGG" id="xca:xcc-b100_1654"/>
<evidence type="ECO:0000313" key="2">
    <source>
        <dbReference type="Proteomes" id="UP000001188"/>
    </source>
</evidence>
<name>B0RRB9_XANCB</name>
<dbReference type="HOGENOM" id="CLU_2774978_0_0_6"/>
<proteinExistence type="predicted"/>
<gene>
    <name evidence="1" type="ORF">XCCB100_1654</name>
</gene>
<reference evidence="1 2" key="1">
    <citation type="journal article" date="2008" name="J. Biotechnol.">
        <title>The genome of Xanthomonas campestris pv. campestris B100 and its use for the reconstruction of metabolic pathways involved in xanthan biosynthesis.</title>
        <authorList>
            <person name="Vorholter F.J."/>
            <person name="Schneiker S."/>
            <person name="Goesmann A."/>
            <person name="Krause L."/>
            <person name="Bekel T."/>
            <person name="Kaiser O."/>
            <person name="Linke B."/>
            <person name="Patschkowski T."/>
            <person name="Ruckert C."/>
            <person name="Schmid J."/>
            <person name="Sidhu V.K."/>
            <person name="Sieber V."/>
            <person name="Tauch A."/>
            <person name="Watt S.A."/>
            <person name="Weisshaar B."/>
            <person name="Becker A."/>
            <person name="Niehaus K."/>
            <person name="Puhler A."/>
        </authorList>
    </citation>
    <scope>NUCLEOTIDE SEQUENCE [LARGE SCALE GENOMIC DNA]</scope>
    <source>
        <strain evidence="1 2">B100</strain>
    </source>
</reference>
<accession>B0RRB9</accession>
<dbReference type="AlphaFoldDB" id="B0RRB9"/>